<keyword evidence="1" id="KW-0472">Membrane</keyword>
<keyword evidence="2" id="KW-0732">Signal</keyword>
<accession>A0A1V3NQL6</accession>
<name>A0A1V3NQL6_9GAMM</name>
<comment type="caution">
    <text evidence="3">The sequence shown here is derived from an EMBL/GenBank/DDBJ whole genome shotgun (WGS) entry which is preliminary data.</text>
</comment>
<dbReference type="InterPro" id="IPR013424">
    <property type="entry name" value="Ice-binding_C"/>
</dbReference>
<feature type="chain" id="PRO_5012166208" description="PEP-CTERM protein-sorting domain-containing protein" evidence="2">
    <location>
        <begin position="21"/>
        <end position="311"/>
    </location>
</feature>
<feature type="transmembrane region" description="Helical" evidence="1">
    <location>
        <begin position="287"/>
        <end position="304"/>
    </location>
</feature>
<keyword evidence="1" id="KW-0812">Transmembrane</keyword>
<organism evidence="3 4">
    <name type="scientific">Thioalkalivibrio denitrificans</name>
    <dbReference type="NCBI Taxonomy" id="108003"/>
    <lineage>
        <taxon>Bacteria</taxon>
        <taxon>Pseudomonadati</taxon>
        <taxon>Pseudomonadota</taxon>
        <taxon>Gammaproteobacteria</taxon>
        <taxon>Chromatiales</taxon>
        <taxon>Ectothiorhodospiraceae</taxon>
        <taxon>Thioalkalivibrio</taxon>
    </lineage>
</organism>
<gene>
    <name evidence="3" type="ORF">B1C78_03705</name>
</gene>
<evidence type="ECO:0000256" key="2">
    <source>
        <dbReference type="SAM" id="SignalP"/>
    </source>
</evidence>
<evidence type="ECO:0000313" key="3">
    <source>
        <dbReference type="EMBL" id="OOG27253.1"/>
    </source>
</evidence>
<dbReference type="AlphaFoldDB" id="A0A1V3NQL6"/>
<reference evidence="3 4" key="1">
    <citation type="submission" date="2017-02" db="EMBL/GenBank/DDBJ databases">
        <title>Genomic diversity within the haloalkaliphilic genus Thioalkalivibrio.</title>
        <authorList>
            <person name="Ahn A.-C."/>
            <person name="Meier-Kolthoff J."/>
            <person name="Overmars L."/>
            <person name="Richter M."/>
            <person name="Woyke T."/>
            <person name="Sorokin D.Y."/>
            <person name="Muyzer G."/>
        </authorList>
    </citation>
    <scope>NUCLEOTIDE SEQUENCE [LARGE SCALE GENOMIC DNA]</scope>
    <source>
        <strain evidence="3 4">ALJD</strain>
    </source>
</reference>
<dbReference type="STRING" id="108003.B1C78_03705"/>
<evidence type="ECO:0008006" key="5">
    <source>
        <dbReference type="Google" id="ProtNLM"/>
    </source>
</evidence>
<feature type="signal peptide" evidence="2">
    <location>
        <begin position="1"/>
        <end position="20"/>
    </location>
</feature>
<keyword evidence="4" id="KW-1185">Reference proteome</keyword>
<dbReference type="RefSeq" id="WP_077277792.1">
    <property type="nucleotide sequence ID" value="NZ_MVBK01000020.1"/>
</dbReference>
<dbReference type="EMBL" id="MVBK01000020">
    <property type="protein sequence ID" value="OOG27253.1"/>
    <property type="molecule type" value="Genomic_DNA"/>
</dbReference>
<sequence>MIKKLVVAAALGTLMSTGTAFGSAFQINVGYDATGDGSTLTGVIEELGYTGTRATSIYLGDPSVAGTQIIDTNIDSVMDSYGFSAGSHTTVGGTTVSFNYPLDPQQKNISALNFLGAGEGNGFTDGVIVPYGATAPNDGVFWGITYDYNIQGQITATGLEFTSGSFDVYFENGTDRIQVLRLDVTGSQLDPANLYLTGPISYDFAGADDAFVQNFFVDVASGMTFYELWAAGEDTKLGINWILDTNIDPPIPTLDQLVAFTYDDDQTALFRQTNLDGSVTFQVVPEPMMLTLFGAGLLALGFAARRRRNQT</sequence>
<dbReference type="Proteomes" id="UP000189462">
    <property type="component" value="Unassembled WGS sequence"/>
</dbReference>
<dbReference type="NCBIfam" id="TIGR02595">
    <property type="entry name" value="PEP_CTERM"/>
    <property type="match status" value="1"/>
</dbReference>
<keyword evidence="1" id="KW-1133">Transmembrane helix</keyword>
<evidence type="ECO:0000256" key="1">
    <source>
        <dbReference type="SAM" id="Phobius"/>
    </source>
</evidence>
<evidence type="ECO:0000313" key="4">
    <source>
        <dbReference type="Proteomes" id="UP000189462"/>
    </source>
</evidence>
<protein>
    <recommendedName>
        <fullName evidence="5">PEP-CTERM protein-sorting domain-containing protein</fullName>
    </recommendedName>
</protein>
<proteinExistence type="predicted"/>